<gene>
    <name evidence="1" type="ORF">D0Z07_8468</name>
</gene>
<dbReference type="SUPFAM" id="SSF51197">
    <property type="entry name" value="Clavaminate synthase-like"/>
    <property type="match status" value="1"/>
</dbReference>
<evidence type="ECO:0000313" key="2">
    <source>
        <dbReference type="Proteomes" id="UP000785200"/>
    </source>
</evidence>
<organism evidence="1 2">
    <name type="scientific">Hyphodiscus hymeniophilus</name>
    <dbReference type="NCBI Taxonomy" id="353542"/>
    <lineage>
        <taxon>Eukaryota</taxon>
        <taxon>Fungi</taxon>
        <taxon>Dikarya</taxon>
        <taxon>Ascomycota</taxon>
        <taxon>Pezizomycotina</taxon>
        <taxon>Leotiomycetes</taxon>
        <taxon>Helotiales</taxon>
        <taxon>Hyphodiscaceae</taxon>
        <taxon>Hyphodiscus</taxon>
    </lineage>
</organism>
<protein>
    <submittedName>
        <fullName evidence="1">Kanamycin biosynthesis J</fullName>
    </submittedName>
</protein>
<comment type="caution">
    <text evidence="1">The sequence shown here is derived from an EMBL/GenBank/DDBJ whole genome shotgun (WGS) entry which is preliminary data.</text>
</comment>
<dbReference type="PANTHER" id="PTHR37563">
    <property type="entry name" value="PHYTANOYL-COA DIOXYGENASE FAMILY PROTEIN (AFU_ORTHOLOGUE AFUA_2G03330)"/>
    <property type="match status" value="1"/>
</dbReference>
<dbReference type="Pfam" id="PF05721">
    <property type="entry name" value="PhyH"/>
    <property type="match status" value="1"/>
</dbReference>
<reference evidence="1" key="1">
    <citation type="submission" date="2019-07" db="EMBL/GenBank/DDBJ databases">
        <title>Hyphodiscus hymeniophilus genome sequencing and assembly.</title>
        <authorList>
            <person name="Kramer G."/>
            <person name="Nodwell J."/>
        </authorList>
    </citation>
    <scope>NUCLEOTIDE SEQUENCE</scope>
    <source>
        <strain evidence="1">ATCC 34498</strain>
    </source>
</reference>
<evidence type="ECO:0000313" key="1">
    <source>
        <dbReference type="EMBL" id="KAG0645668.1"/>
    </source>
</evidence>
<name>A0A9P6SL81_9HELO</name>
<dbReference type="AlphaFoldDB" id="A0A9P6SL81"/>
<dbReference type="PANTHER" id="PTHR37563:SF2">
    <property type="entry name" value="PHYTANOYL-COA DIOXYGENASE FAMILY PROTEIN (AFU_ORTHOLOGUE AFUA_2G03330)"/>
    <property type="match status" value="1"/>
</dbReference>
<keyword evidence="2" id="KW-1185">Reference proteome</keyword>
<proteinExistence type="predicted"/>
<dbReference type="Gene3D" id="2.60.120.620">
    <property type="entry name" value="q2cbj1_9rhob like domain"/>
    <property type="match status" value="1"/>
</dbReference>
<dbReference type="Proteomes" id="UP000785200">
    <property type="component" value="Unassembled WGS sequence"/>
</dbReference>
<dbReference type="EMBL" id="VNKQ01000018">
    <property type="protein sequence ID" value="KAG0645668.1"/>
    <property type="molecule type" value="Genomic_DNA"/>
</dbReference>
<sequence>MNSSKAITAPTNAIDAPRSVFLTAEDRKNGAYDSANLQKALEGMHQDGLVVLKGVADVEHVDALNKFMTAEADDILEVKSKEPISAWNQGVPSNFLQGPPVTKPELLFNDIYFNPYVAQVVNALLGPRPIWNFLTANTAIAGSKGLRQRVHKDNGVDHPLCPYYIIANVPLIDFSPQNGSTEFWLGSHQNTTGAEQELRPLGHPLGPYDTFVKEQFVEARRNVRPPIQTVLCRGDITLRDLRLYHAGMPNPGDDHRIMLALGYQASWYPNWHMTTTLPKSQGNFFRGPQGFPIDIRTTLVDEEDKFYAMKNNDFTFRPSKASQRD</sequence>
<dbReference type="InterPro" id="IPR051961">
    <property type="entry name" value="Fungal_Metabolite_Diox"/>
</dbReference>
<accession>A0A9P6SL81</accession>
<dbReference type="InterPro" id="IPR008775">
    <property type="entry name" value="Phytyl_CoA_dOase-like"/>
</dbReference>
<dbReference type="OrthoDB" id="407832at2759"/>